<dbReference type="EMBL" id="SWKV01000358">
    <property type="protein sequence ID" value="KAF3027917.1"/>
    <property type="molecule type" value="Genomic_DNA"/>
</dbReference>
<dbReference type="PANTHER" id="PTHR36459:SF1">
    <property type="entry name" value="FATTY ACID DESATURASE DOMAIN-CONTAINING PROTEIN-RELATED"/>
    <property type="match status" value="1"/>
</dbReference>
<keyword evidence="1" id="KW-0732">Signal</keyword>
<proteinExistence type="predicted"/>
<keyword evidence="3" id="KW-1185">Reference proteome</keyword>
<protein>
    <recommendedName>
        <fullName evidence="4">Fatty acid desaturase domain-containing protein</fullName>
    </recommendedName>
</protein>
<organism evidence="2 3">
    <name type="scientific">Didymella heteroderae</name>
    <dbReference type="NCBI Taxonomy" id="1769908"/>
    <lineage>
        <taxon>Eukaryota</taxon>
        <taxon>Fungi</taxon>
        <taxon>Dikarya</taxon>
        <taxon>Ascomycota</taxon>
        <taxon>Pezizomycotina</taxon>
        <taxon>Dothideomycetes</taxon>
        <taxon>Pleosporomycetidae</taxon>
        <taxon>Pleosporales</taxon>
        <taxon>Pleosporineae</taxon>
        <taxon>Didymellaceae</taxon>
        <taxon>Didymella</taxon>
    </lineage>
</organism>
<dbReference type="AlphaFoldDB" id="A0A9P4WFA1"/>
<dbReference type="Proteomes" id="UP000758155">
    <property type="component" value="Unassembled WGS sequence"/>
</dbReference>
<feature type="signal peptide" evidence="1">
    <location>
        <begin position="1"/>
        <end position="28"/>
    </location>
</feature>
<evidence type="ECO:0008006" key="4">
    <source>
        <dbReference type="Google" id="ProtNLM"/>
    </source>
</evidence>
<dbReference type="OrthoDB" id="1470350at2759"/>
<sequence>MYRFVNPSATSVVFLIPLALMRIALMTGNWGQHAFVDEAEPDSDFHSSITLIDAPASGTPTNDGYHTSHHLNPLRHWREHPIAFLSQKQQYSDERALVFYNIDYFMLTITLLSKNYEHLARCLVPIGEQMKMTMNERVDMLKRKTRRFTEEDIAKKWGTQYAKLR</sequence>
<evidence type="ECO:0000313" key="2">
    <source>
        <dbReference type="EMBL" id="KAF3027917.1"/>
    </source>
</evidence>
<evidence type="ECO:0000256" key="1">
    <source>
        <dbReference type="SAM" id="SignalP"/>
    </source>
</evidence>
<reference evidence="2" key="1">
    <citation type="submission" date="2019-04" db="EMBL/GenBank/DDBJ databases">
        <title>Sequencing of skin fungus with MAO and IRED activity.</title>
        <authorList>
            <person name="Marsaioli A.J."/>
            <person name="Bonatto J.M.C."/>
            <person name="Reis Junior O."/>
        </authorList>
    </citation>
    <scope>NUCLEOTIDE SEQUENCE</scope>
    <source>
        <strain evidence="2">28M1</strain>
    </source>
</reference>
<dbReference type="PANTHER" id="PTHR36459">
    <property type="entry name" value="ORF"/>
    <property type="match status" value="1"/>
</dbReference>
<accession>A0A9P4WFA1</accession>
<gene>
    <name evidence="2" type="ORF">E8E12_000482</name>
</gene>
<comment type="caution">
    <text evidence="2">The sequence shown here is derived from an EMBL/GenBank/DDBJ whole genome shotgun (WGS) entry which is preliminary data.</text>
</comment>
<feature type="chain" id="PRO_5040451568" description="Fatty acid desaturase domain-containing protein" evidence="1">
    <location>
        <begin position="29"/>
        <end position="165"/>
    </location>
</feature>
<name>A0A9P4WFA1_9PLEO</name>
<evidence type="ECO:0000313" key="3">
    <source>
        <dbReference type="Proteomes" id="UP000758155"/>
    </source>
</evidence>